<dbReference type="EMBL" id="BMPP01000034">
    <property type="protein sequence ID" value="GGK42675.1"/>
    <property type="molecule type" value="Genomic_DNA"/>
</dbReference>
<dbReference type="PANTHER" id="PTHR46663">
    <property type="entry name" value="DIGUANYLATE CYCLASE DGCT-RELATED"/>
    <property type="match status" value="1"/>
</dbReference>
<name>A0ABQ2F5S5_9DEIO</name>
<dbReference type="RefSeq" id="WP_189012053.1">
    <property type="nucleotide sequence ID" value="NZ_BMPP01000034.1"/>
</dbReference>
<evidence type="ECO:0000313" key="3">
    <source>
        <dbReference type="EMBL" id="GGK42675.1"/>
    </source>
</evidence>
<organism evidence="3 4">
    <name type="scientific">Deinococcus malanensis</name>
    <dbReference type="NCBI Taxonomy" id="1706855"/>
    <lineage>
        <taxon>Bacteria</taxon>
        <taxon>Thermotogati</taxon>
        <taxon>Deinococcota</taxon>
        <taxon>Deinococci</taxon>
        <taxon>Deinococcales</taxon>
        <taxon>Deinococcaceae</taxon>
        <taxon>Deinococcus</taxon>
    </lineage>
</organism>
<accession>A0ABQ2F5S5</accession>
<dbReference type="Gene3D" id="3.30.70.270">
    <property type="match status" value="1"/>
</dbReference>
<evidence type="ECO:0000259" key="2">
    <source>
        <dbReference type="Pfam" id="PF00990"/>
    </source>
</evidence>
<keyword evidence="4" id="KW-1185">Reference proteome</keyword>
<dbReference type="Proteomes" id="UP000647587">
    <property type="component" value="Unassembled WGS sequence"/>
</dbReference>
<protein>
    <recommendedName>
        <fullName evidence="2">GGDEF domain-containing protein</fullName>
    </recommendedName>
</protein>
<dbReference type="InterPro" id="IPR000160">
    <property type="entry name" value="GGDEF_dom"/>
</dbReference>
<sequence length="112" mass="12846">MKTETVLKMQIHAGQRCGSYETKRLPLSAAWSSRRQTLRRRSGFWPSIDPVRQRKAKQRSSHTANHDGLTGLANRTSFLNYAEVTLQQAERHNTHVAVVMLNLDGFKYPRPV</sequence>
<dbReference type="SUPFAM" id="SSF55073">
    <property type="entry name" value="Nucleotide cyclase"/>
    <property type="match status" value="1"/>
</dbReference>
<feature type="region of interest" description="Disordered" evidence="1">
    <location>
        <begin position="42"/>
        <end position="71"/>
    </location>
</feature>
<dbReference type="InterPro" id="IPR029787">
    <property type="entry name" value="Nucleotide_cyclase"/>
</dbReference>
<dbReference type="Pfam" id="PF00990">
    <property type="entry name" value="GGDEF"/>
    <property type="match status" value="1"/>
</dbReference>
<dbReference type="InterPro" id="IPR052163">
    <property type="entry name" value="DGC-Regulatory_Protein"/>
</dbReference>
<reference evidence="4" key="1">
    <citation type="journal article" date="2019" name="Int. J. Syst. Evol. Microbiol.">
        <title>The Global Catalogue of Microorganisms (GCM) 10K type strain sequencing project: providing services to taxonomists for standard genome sequencing and annotation.</title>
        <authorList>
            <consortium name="The Broad Institute Genomics Platform"/>
            <consortium name="The Broad Institute Genome Sequencing Center for Infectious Disease"/>
            <person name="Wu L."/>
            <person name="Ma J."/>
        </authorList>
    </citation>
    <scope>NUCLEOTIDE SEQUENCE [LARGE SCALE GENOMIC DNA]</scope>
    <source>
        <strain evidence="4">JCM 30331</strain>
    </source>
</reference>
<evidence type="ECO:0000313" key="4">
    <source>
        <dbReference type="Proteomes" id="UP000647587"/>
    </source>
</evidence>
<gene>
    <name evidence="3" type="ORF">GCM10008955_40540</name>
</gene>
<dbReference type="InterPro" id="IPR043128">
    <property type="entry name" value="Rev_trsase/Diguanyl_cyclase"/>
</dbReference>
<feature type="domain" description="GGDEF" evidence="2">
    <location>
        <begin position="64"/>
        <end position="107"/>
    </location>
</feature>
<evidence type="ECO:0000256" key="1">
    <source>
        <dbReference type="SAM" id="MobiDB-lite"/>
    </source>
</evidence>
<proteinExistence type="predicted"/>
<comment type="caution">
    <text evidence="3">The sequence shown here is derived from an EMBL/GenBank/DDBJ whole genome shotgun (WGS) entry which is preliminary data.</text>
</comment>
<dbReference type="PANTHER" id="PTHR46663:SF2">
    <property type="entry name" value="GGDEF DOMAIN-CONTAINING PROTEIN"/>
    <property type="match status" value="1"/>
</dbReference>